<dbReference type="Proteomes" id="UP000266272">
    <property type="component" value="Unassembled WGS sequence"/>
</dbReference>
<dbReference type="GO" id="GO:0000981">
    <property type="term" value="F:DNA-binding transcription factor activity, RNA polymerase II-specific"/>
    <property type="evidence" value="ECO:0007669"/>
    <property type="project" value="InterPro"/>
</dbReference>
<dbReference type="Pfam" id="PF00172">
    <property type="entry name" value="Zn_clus"/>
    <property type="match status" value="1"/>
</dbReference>
<dbReference type="InterPro" id="IPR053187">
    <property type="entry name" value="Notoamide_regulator"/>
</dbReference>
<dbReference type="Gene3D" id="4.10.240.10">
    <property type="entry name" value="Zn(2)-C6 fungal-type DNA-binding domain"/>
    <property type="match status" value="1"/>
</dbReference>
<dbReference type="SUPFAM" id="SSF57701">
    <property type="entry name" value="Zn2/Cys6 DNA-binding domain"/>
    <property type="match status" value="1"/>
</dbReference>
<dbReference type="PANTHER" id="PTHR47256:SF1">
    <property type="entry name" value="ZN(II)2CYS6 TRANSCRIPTION FACTOR (EUROFUNG)"/>
    <property type="match status" value="1"/>
</dbReference>
<dbReference type="AlphaFoldDB" id="A0A395P0V1"/>
<evidence type="ECO:0000313" key="5">
    <source>
        <dbReference type="Proteomes" id="UP000266272"/>
    </source>
</evidence>
<proteinExistence type="predicted"/>
<dbReference type="OrthoDB" id="426882at2759"/>
<reference evidence="4 5" key="1">
    <citation type="journal article" date="2018" name="PLoS Pathog.">
        <title>Evolution of structural diversity of trichothecenes, a family of toxins produced by plant pathogenic and entomopathogenic fungi.</title>
        <authorList>
            <person name="Proctor R.H."/>
            <person name="McCormick S.P."/>
            <person name="Kim H.S."/>
            <person name="Cardoza R.E."/>
            <person name="Stanley A.M."/>
            <person name="Lindo L."/>
            <person name="Kelly A."/>
            <person name="Brown D.W."/>
            <person name="Lee T."/>
            <person name="Vaughan M.M."/>
            <person name="Alexander N.J."/>
            <person name="Busman M."/>
            <person name="Gutierrez S."/>
        </authorList>
    </citation>
    <scope>NUCLEOTIDE SEQUENCE [LARGE SCALE GENOMIC DNA]</scope>
    <source>
        <strain evidence="4 5">IBT 40837</strain>
    </source>
</reference>
<dbReference type="STRING" id="490622.A0A395P0V1"/>
<dbReference type="InterPro" id="IPR001138">
    <property type="entry name" value="Zn2Cys6_DnaBD"/>
</dbReference>
<evidence type="ECO:0000259" key="3">
    <source>
        <dbReference type="PROSITE" id="PS50048"/>
    </source>
</evidence>
<accession>A0A395P0V1</accession>
<dbReference type="SMART" id="SM00066">
    <property type="entry name" value="GAL4"/>
    <property type="match status" value="1"/>
</dbReference>
<keyword evidence="1" id="KW-0539">Nucleus</keyword>
<dbReference type="GO" id="GO:0008270">
    <property type="term" value="F:zinc ion binding"/>
    <property type="evidence" value="ECO:0007669"/>
    <property type="project" value="InterPro"/>
</dbReference>
<feature type="region of interest" description="Disordered" evidence="2">
    <location>
        <begin position="18"/>
        <end position="37"/>
    </location>
</feature>
<evidence type="ECO:0000313" key="4">
    <source>
        <dbReference type="EMBL" id="RFU81944.1"/>
    </source>
</evidence>
<feature type="domain" description="Zn(2)-C6 fungal-type" evidence="3">
    <location>
        <begin position="45"/>
        <end position="75"/>
    </location>
</feature>
<dbReference type="CDD" id="cd00067">
    <property type="entry name" value="GAL4"/>
    <property type="match status" value="1"/>
</dbReference>
<sequence length="621" mass="70862">MPEQITDGSPLPLRRVLPASARRSPSATARRSTASAARQNMVPAACNACRKQKTKCSGERPTCRRCAQRRADCQYTTEPGETVSQAIKRGYKDLRYRTSVHGEFFDLLKNLPEQEAQHVFQRIRAGADVTTILNHVRAGNLLLQMAVQPETRFRYEFPYRSEMPSEYIVDNPYLESIIFGAASLYPTGQQSLPSPHTASSLGDDVSEEYQSVYLKPFHAAHVIDARLSNAKISAWTAVSTDDVLMRDLLGVFLRCEYHLSAAFQKDFFLEDLVSRRKDFCSSLLVNVVLAYACVCYPGLANRAEYWNPDTLLYRFVAEAKRLWELEADEPRITTIQAGIIFNVFYNLCGLDEVGQVYRIHAVDLAHQLRLFDAPADGWSVDARSERLQKGKAFAAWALFNWETLVGFSFVHAPLLKEPPSWPLPDPTQDTQCIYYHHLILTLYEPVVDIQTNQEPSPRQIVYDSKKRLQTLVRLYYLRHGFDAMDLFLVIPLMLTGSDCIDSINEQTPQSQLETLRSTLMLVATGLYSQRRNHYLAEALFRVIRGRMRPPEVSLLRDTMSINEKEWDDRRDMVQAVRSHWPVSVIKKKEDVDFHNLTNLVENYAHLNIEDTPSAVQDAQTA</sequence>
<organism evidence="4 5">
    <name type="scientific">Trichoderma arundinaceum</name>
    <dbReference type="NCBI Taxonomy" id="490622"/>
    <lineage>
        <taxon>Eukaryota</taxon>
        <taxon>Fungi</taxon>
        <taxon>Dikarya</taxon>
        <taxon>Ascomycota</taxon>
        <taxon>Pezizomycotina</taxon>
        <taxon>Sordariomycetes</taxon>
        <taxon>Hypocreomycetidae</taxon>
        <taxon>Hypocreales</taxon>
        <taxon>Hypocreaceae</taxon>
        <taxon>Trichoderma</taxon>
    </lineage>
</organism>
<dbReference type="PANTHER" id="PTHR47256">
    <property type="entry name" value="ZN(II)2CYS6 TRANSCRIPTION FACTOR (EUROFUNG)-RELATED"/>
    <property type="match status" value="1"/>
</dbReference>
<gene>
    <name evidence="4" type="ORF">TARUN_260</name>
</gene>
<evidence type="ECO:0000256" key="1">
    <source>
        <dbReference type="ARBA" id="ARBA00023242"/>
    </source>
</evidence>
<dbReference type="PROSITE" id="PS00463">
    <property type="entry name" value="ZN2_CY6_FUNGAL_1"/>
    <property type="match status" value="1"/>
</dbReference>
<comment type="caution">
    <text evidence="4">The sequence shown here is derived from an EMBL/GenBank/DDBJ whole genome shotgun (WGS) entry which is preliminary data.</text>
</comment>
<keyword evidence="5" id="KW-1185">Reference proteome</keyword>
<dbReference type="PROSITE" id="PS50048">
    <property type="entry name" value="ZN2_CY6_FUNGAL_2"/>
    <property type="match status" value="1"/>
</dbReference>
<dbReference type="InterPro" id="IPR036864">
    <property type="entry name" value="Zn2-C6_fun-type_DNA-bd_sf"/>
</dbReference>
<dbReference type="EMBL" id="PXOA01000015">
    <property type="protein sequence ID" value="RFU81944.1"/>
    <property type="molecule type" value="Genomic_DNA"/>
</dbReference>
<name>A0A395P0V1_TRIAR</name>
<dbReference type="CDD" id="cd12148">
    <property type="entry name" value="fungal_TF_MHR"/>
    <property type="match status" value="1"/>
</dbReference>
<evidence type="ECO:0000256" key="2">
    <source>
        <dbReference type="SAM" id="MobiDB-lite"/>
    </source>
</evidence>
<protein>
    <submittedName>
        <fullName evidence="4">C6 transcription factor</fullName>
    </submittedName>
</protein>